<organism evidence="3">
    <name type="scientific">Haptolina brevifila</name>
    <dbReference type="NCBI Taxonomy" id="156173"/>
    <lineage>
        <taxon>Eukaryota</taxon>
        <taxon>Haptista</taxon>
        <taxon>Haptophyta</taxon>
        <taxon>Prymnesiophyceae</taxon>
        <taxon>Prymnesiales</taxon>
        <taxon>Prymnesiaceae</taxon>
        <taxon>Haptolina</taxon>
    </lineage>
</organism>
<evidence type="ECO:0000313" key="3">
    <source>
        <dbReference type="EMBL" id="CAD9425773.1"/>
    </source>
</evidence>
<gene>
    <name evidence="3" type="ORF">CBRE1094_LOCUS8929</name>
</gene>
<keyword evidence="2" id="KW-0812">Transmembrane</keyword>
<accession>A0A7S2G1V9</accession>
<dbReference type="EMBL" id="HBGU01016517">
    <property type="protein sequence ID" value="CAD9425773.1"/>
    <property type="molecule type" value="Transcribed_RNA"/>
</dbReference>
<keyword evidence="2" id="KW-0472">Membrane</keyword>
<reference evidence="3" key="1">
    <citation type="submission" date="2021-01" db="EMBL/GenBank/DDBJ databases">
        <authorList>
            <person name="Corre E."/>
            <person name="Pelletier E."/>
            <person name="Niang G."/>
            <person name="Scheremetjew M."/>
            <person name="Finn R."/>
            <person name="Kale V."/>
            <person name="Holt S."/>
            <person name="Cochrane G."/>
            <person name="Meng A."/>
            <person name="Brown T."/>
            <person name="Cohen L."/>
        </authorList>
    </citation>
    <scope>NUCLEOTIDE SEQUENCE</scope>
    <source>
        <strain evidence="3">UTEX LB 985</strain>
    </source>
</reference>
<protein>
    <submittedName>
        <fullName evidence="3">Uncharacterized protein</fullName>
    </submittedName>
</protein>
<proteinExistence type="predicted"/>
<evidence type="ECO:0000256" key="2">
    <source>
        <dbReference type="SAM" id="Phobius"/>
    </source>
</evidence>
<sequence length="125" mass="13499">MLKRPTSKRLSSISQSTGAGVSGGNGTGPTGSVTFDLLLAAVIIACVGFALAFRQRVYDDVRALLEIAAPCLLPYCDQCIEAARPQVEAANELLDTWFEGQGLKRVWLLQLCVRLRSTALGRMNE</sequence>
<dbReference type="AlphaFoldDB" id="A0A7S2G1V9"/>
<name>A0A7S2G1V9_9EUKA</name>
<feature type="transmembrane region" description="Helical" evidence="2">
    <location>
        <begin position="33"/>
        <end position="53"/>
    </location>
</feature>
<evidence type="ECO:0000256" key="1">
    <source>
        <dbReference type="SAM" id="MobiDB-lite"/>
    </source>
</evidence>
<feature type="region of interest" description="Disordered" evidence="1">
    <location>
        <begin position="1"/>
        <end position="26"/>
    </location>
</feature>
<keyword evidence="2" id="KW-1133">Transmembrane helix</keyword>